<dbReference type="EMBL" id="CP099426">
    <property type="protein sequence ID" value="USW57365.1"/>
    <property type="molecule type" value="Genomic_DNA"/>
</dbReference>
<feature type="compositionally biased region" description="Polar residues" evidence="1">
    <location>
        <begin position="313"/>
        <end position="323"/>
    </location>
</feature>
<evidence type="ECO:0000313" key="3">
    <source>
        <dbReference type="Proteomes" id="UP001056384"/>
    </source>
</evidence>
<keyword evidence="3" id="KW-1185">Reference proteome</keyword>
<gene>
    <name evidence="2" type="ORF">Slin15195_G106840</name>
</gene>
<protein>
    <submittedName>
        <fullName evidence="2">Uncharacterized protein</fullName>
    </submittedName>
</protein>
<accession>A0A9Q9AYB4</accession>
<feature type="compositionally biased region" description="Basic and acidic residues" evidence="1">
    <location>
        <begin position="328"/>
        <end position="339"/>
    </location>
</feature>
<name>A0A9Q9AYB4_9PEZI</name>
<evidence type="ECO:0000313" key="2">
    <source>
        <dbReference type="EMBL" id="USW57365.1"/>
    </source>
</evidence>
<feature type="compositionally biased region" description="Polar residues" evidence="1">
    <location>
        <begin position="291"/>
        <end position="301"/>
    </location>
</feature>
<feature type="compositionally biased region" description="Polar residues" evidence="1">
    <location>
        <begin position="160"/>
        <end position="182"/>
    </location>
</feature>
<proteinExistence type="predicted"/>
<feature type="compositionally biased region" description="Basic residues" evidence="1">
    <location>
        <begin position="20"/>
        <end position="30"/>
    </location>
</feature>
<reference evidence="2" key="1">
    <citation type="submission" date="2022-06" db="EMBL/GenBank/DDBJ databases">
        <title>Complete genome sequences of two strains of the flax pathogen Septoria linicola.</title>
        <authorList>
            <person name="Lapalu N."/>
            <person name="Simon A."/>
            <person name="Demenou B."/>
            <person name="Paumier D."/>
            <person name="Guillot M.-P."/>
            <person name="Gout L."/>
            <person name="Valade R."/>
        </authorList>
    </citation>
    <scope>NUCLEOTIDE SEQUENCE</scope>
    <source>
        <strain evidence="2">SE15195</strain>
    </source>
</reference>
<feature type="compositionally biased region" description="Polar residues" evidence="1">
    <location>
        <begin position="205"/>
        <end position="224"/>
    </location>
</feature>
<feature type="region of interest" description="Disordered" evidence="1">
    <location>
        <begin position="1"/>
        <end position="74"/>
    </location>
</feature>
<evidence type="ECO:0000256" key="1">
    <source>
        <dbReference type="SAM" id="MobiDB-lite"/>
    </source>
</evidence>
<dbReference type="Proteomes" id="UP001056384">
    <property type="component" value="Chromosome 9"/>
</dbReference>
<organism evidence="2 3">
    <name type="scientific">Septoria linicola</name>
    <dbReference type="NCBI Taxonomy" id="215465"/>
    <lineage>
        <taxon>Eukaryota</taxon>
        <taxon>Fungi</taxon>
        <taxon>Dikarya</taxon>
        <taxon>Ascomycota</taxon>
        <taxon>Pezizomycotina</taxon>
        <taxon>Dothideomycetes</taxon>
        <taxon>Dothideomycetidae</taxon>
        <taxon>Mycosphaerellales</taxon>
        <taxon>Mycosphaerellaceae</taxon>
        <taxon>Septoria</taxon>
    </lineage>
</organism>
<feature type="compositionally biased region" description="Polar residues" evidence="1">
    <location>
        <begin position="236"/>
        <end position="253"/>
    </location>
</feature>
<feature type="region of interest" description="Disordered" evidence="1">
    <location>
        <begin position="92"/>
        <end position="339"/>
    </location>
</feature>
<dbReference type="AlphaFoldDB" id="A0A9Q9AYB4"/>
<feature type="compositionally biased region" description="Low complexity" evidence="1">
    <location>
        <begin position="272"/>
        <end position="286"/>
    </location>
</feature>
<feature type="compositionally biased region" description="Polar residues" evidence="1">
    <location>
        <begin position="1"/>
        <end position="19"/>
    </location>
</feature>
<sequence length="339" mass="36372">MPVTIGTKTFNYSSSNGTKRGTHNKLKQKAAKNSAKSDVDPDRGAPTAATQERSDGSGSKAKGKKRAIERNDSFTAHPACLAWQAADVGSDQRGLSFDAERPASTWPIHTGSKRPRATDFDGSMPEPAIRMPKKARLSAVQGDSYPGIAPHPYSFGPQIVEQTYDYSQTSTGDQNFTSSQSFKGIPGTQPFQFMENDPDLLVATPASQTFQPPNSVSSQYSNGMSGAAESRPTGKLATQSSNAIPGEQTSKQPATFGAFAPETTLTDHDGLDSGFDLDSLFPLPDLDISDEQGTWNAQPGQSMPFWDELMSGEQGNSDYNGESQALEKPWEEYSGHGAE</sequence>